<evidence type="ECO:0000313" key="2">
    <source>
        <dbReference type="Proteomes" id="UP001221142"/>
    </source>
</evidence>
<accession>A0AAD7FQG9</accession>
<keyword evidence="2" id="KW-1185">Reference proteome</keyword>
<reference evidence="1" key="1">
    <citation type="submission" date="2023-03" db="EMBL/GenBank/DDBJ databases">
        <title>Massive genome expansion in bonnet fungi (Mycena s.s.) driven by repeated elements and novel gene families across ecological guilds.</title>
        <authorList>
            <consortium name="Lawrence Berkeley National Laboratory"/>
            <person name="Harder C.B."/>
            <person name="Miyauchi S."/>
            <person name="Viragh M."/>
            <person name="Kuo A."/>
            <person name="Thoen E."/>
            <person name="Andreopoulos B."/>
            <person name="Lu D."/>
            <person name="Skrede I."/>
            <person name="Drula E."/>
            <person name="Henrissat B."/>
            <person name="Morin E."/>
            <person name="Kohler A."/>
            <person name="Barry K."/>
            <person name="LaButti K."/>
            <person name="Morin E."/>
            <person name="Salamov A."/>
            <person name="Lipzen A."/>
            <person name="Mereny Z."/>
            <person name="Hegedus B."/>
            <person name="Baldrian P."/>
            <person name="Stursova M."/>
            <person name="Weitz H."/>
            <person name="Taylor A."/>
            <person name="Grigoriev I.V."/>
            <person name="Nagy L.G."/>
            <person name="Martin F."/>
            <person name="Kauserud H."/>
        </authorList>
    </citation>
    <scope>NUCLEOTIDE SEQUENCE</scope>
    <source>
        <strain evidence="1">9284</strain>
    </source>
</reference>
<organism evidence="1 2">
    <name type="scientific">Roridomyces roridus</name>
    <dbReference type="NCBI Taxonomy" id="1738132"/>
    <lineage>
        <taxon>Eukaryota</taxon>
        <taxon>Fungi</taxon>
        <taxon>Dikarya</taxon>
        <taxon>Basidiomycota</taxon>
        <taxon>Agaricomycotina</taxon>
        <taxon>Agaricomycetes</taxon>
        <taxon>Agaricomycetidae</taxon>
        <taxon>Agaricales</taxon>
        <taxon>Marasmiineae</taxon>
        <taxon>Mycenaceae</taxon>
        <taxon>Roridomyces</taxon>
    </lineage>
</organism>
<protein>
    <submittedName>
        <fullName evidence="1">Uncharacterized protein</fullName>
    </submittedName>
</protein>
<dbReference type="AlphaFoldDB" id="A0AAD7FQG9"/>
<name>A0AAD7FQG9_9AGAR</name>
<sequence length="337" mass="38140">MMQLLISNTRAIETTFFSHANDKKKQAAQSQWTADIHRVNSGPGRFLVHWKLDKSSTMATFTMCSFMGPHKNEPHVCQLQFPEGTEESWGMKTLSLLAQNLCEAMVKMRSWGSRSAQRVLVPSIVEAVVREAFHPWCQVAESGLKAASRRDQGLPVTTSKFVPLHSELGYMFRILKCAKSHGVKVENNLHNWHLIIHHGLASTGNVLEVGELLKRSELEECPAAIPSGTICEFTCHPHWQPHRVYLLRDQFPSLDSLTIHTRGVVGTELKEIAAPGFTLFQSCKLREEYVSLWQQMASSGTAMFNWHQFFFDQRVGYYHCACRDAAEAEYPCLSGLF</sequence>
<dbReference type="Proteomes" id="UP001221142">
    <property type="component" value="Unassembled WGS sequence"/>
</dbReference>
<gene>
    <name evidence="1" type="ORF">FB45DRAFT_1139250</name>
</gene>
<dbReference type="EMBL" id="JARKIF010000006">
    <property type="protein sequence ID" value="KAJ7637020.1"/>
    <property type="molecule type" value="Genomic_DNA"/>
</dbReference>
<proteinExistence type="predicted"/>
<evidence type="ECO:0000313" key="1">
    <source>
        <dbReference type="EMBL" id="KAJ7637020.1"/>
    </source>
</evidence>
<comment type="caution">
    <text evidence="1">The sequence shown here is derived from an EMBL/GenBank/DDBJ whole genome shotgun (WGS) entry which is preliminary data.</text>
</comment>